<sequence length="176" mass="18451">MSFGGPNNPYGPQQGQQPGYGYPTAPPVGPYGGASVMTTMPGTVSVGRVLLWVIVPLQLIGVALFAFVAGVVRRTSSAGVENDASFEKIKEYSSGVLWAMVVFALAWAVFAAVLALKFSDGGNRVRVTAIVFGVITAMLGIYPFVVVGLLHTVLGILIAVFAGNANGTAWFNRVKQ</sequence>
<keyword evidence="2" id="KW-1133">Transmembrane helix</keyword>
<feature type="transmembrane region" description="Helical" evidence="2">
    <location>
        <begin position="92"/>
        <end position="115"/>
    </location>
</feature>
<accession>A0A9Q3Z4Y4</accession>
<name>A0A9Q3Z4Y4_9ACTN</name>
<evidence type="ECO:0000256" key="2">
    <source>
        <dbReference type="SAM" id="Phobius"/>
    </source>
</evidence>
<keyword evidence="4" id="KW-1185">Reference proteome</keyword>
<dbReference type="EMBL" id="JAJSBI010000003">
    <property type="protein sequence ID" value="MCD9873449.1"/>
    <property type="molecule type" value="Genomic_DNA"/>
</dbReference>
<protein>
    <submittedName>
        <fullName evidence="3">Uncharacterized protein</fullName>
    </submittedName>
</protein>
<comment type="caution">
    <text evidence="3">The sequence shown here is derived from an EMBL/GenBank/DDBJ whole genome shotgun (WGS) entry which is preliminary data.</text>
</comment>
<dbReference type="RefSeq" id="WP_232647500.1">
    <property type="nucleotide sequence ID" value="NZ_JAJSBI010000003.1"/>
</dbReference>
<evidence type="ECO:0000313" key="3">
    <source>
        <dbReference type="EMBL" id="MCD9873449.1"/>
    </source>
</evidence>
<keyword evidence="2" id="KW-0472">Membrane</keyword>
<feature type="transmembrane region" description="Helical" evidence="2">
    <location>
        <begin position="127"/>
        <end position="145"/>
    </location>
</feature>
<evidence type="ECO:0000313" key="4">
    <source>
        <dbReference type="Proteomes" id="UP001108029"/>
    </source>
</evidence>
<dbReference type="Proteomes" id="UP001108029">
    <property type="component" value="Unassembled WGS sequence"/>
</dbReference>
<dbReference type="AlphaFoldDB" id="A0A9Q3Z4Y4"/>
<keyword evidence="2" id="KW-0812">Transmembrane</keyword>
<feature type="transmembrane region" description="Helical" evidence="2">
    <location>
        <begin position="49"/>
        <end position="72"/>
    </location>
</feature>
<gene>
    <name evidence="3" type="ORF">LJ657_07165</name>
</gene>
<reference evidence="3" key="1">
    <citation type="submission" date="2021-12" db="EMBL/GenBank/DDBJ databases">
        <authorList>
            <person name="Lee J.-H."/>
            <person name="Kim S.-B."/>
        </authorList>
    </citation>
    <scope>NUCLEOTIDE SEQUENCE</scope>
    <source>
        <strain evidence="3">NR30</strain>
    </source>
</reference>
<evidence type="ECO:0000256" key="1">
    <source>
        <dbReference type="SAM" id="MobiDB-lite"/>
    </source>
</evidence>
<feature type="region of interest" description="Disordered" evidence="1">
    <location>
        <begin position="1"/>
        <end position="22"/>
    </location>
</feature>
<organism evidence="3 4">
    <name type="scientific">Streptomyces guryensis</name>
    <dbReference type="NCBI Taxonomy" id="2886947"/>
    <lineage>
        <taxon>Bacteria</taxon>
        <taxon>Bacillati</taxon>
        <taxon>Actinomycetota</taxon>
        <taxon>Actinomycetes</taxon>
        <taxon>Kitasatosporales</taxon>
        <taxon>Streptomycetaceae</taxon>
        <taxon>Streptomyces</taxon>
    </lineage>
</organism>
<proteinExistence type="predicted"/>